<dbReference type="PANTHER" id="PTHR47245:SF2">
    <property type="entry name" value="PEPTIDYL-PROLYL CIS-TRANS ISOMERASE HP_0175-RELATED"/>
    <property type="match status" value="1"/>
</dbReference>
<dbReference type="InterPro" id="IPR027304">
    <property type="entry name" value="Trigger_fact/SurA_dom_sf"/>
</dbReference>
<dbReference type="SUPFAM" id="SSF54534">
    <property type="entry name" value="FKBP-like"/>
    <property type="match status" value="1"/>
</dbReference>
<dbReference type="PROSITE" id="PS50198">
    <property type="entry name" value="PPIC_PPIASE_2"/>
    <property type="match status" value="1"/>
</dbReference>
<dbReference type="AlphaFoldDB" id="A0A1W1XE30"/>
<keyword evidence="4 5" id="KW-0697">Rotamase</keyword>
<dbReference type="InterPro" id="IPR000297">
    <property type="entry name" value="PPIase_PpiC"/>
</dbReference>
<dbReference type="GO" id="GO:0003755">
    <property type="term" value="F:peptidyl-prolyl cis-trans isomerase activity"/>
    <property type="evidence" value="ECO:0007669"/>
    <property type="project" value="UniProtKB-KW"/>
</dbReference>
<evidence type="ECO:0000256" key="4">
    <source>
        <dbReference type="ARBA" id="ARBA00023110"/>
    </source>
</evidence>
<evidence type="ECO:0000259" key="6">
    <source>
        <dbReference type="PROSITE" id="PS50198"/>
    </source>
</evidence>
<evidence type="ECO:0000256" key="1">
    <source>
        <dbReference type="ARBA" id="ARBA00000971"/>
    </source>
</evidence>
<dbReference type="OrthoDB" id="9769613at2"/>
<dbReference type="EC" id="5.2.1.8" evidence="3"/>
<evidence type="ECO:0000256" key="5">
    <source>
        <dbReference type="PROSITE-ProRule" id="PRU00278"/>
    </source>
</evidence>
<keyword evidence="5 7" id="KW-0413">Isomerase</keyword>
<dbReference type="STRING" id="1121001.SAMN02745857_01235"/>
<evidence type="ECO:0000313" key="7">
    <source>
        <dbReference type="EMBL" id="SMC21761.1"/>
    </source>
</evidence>
<accession>A0A1W1XE30</accession>
<dbReference type="EMBL" id="FWXD01000006">
    <property type="protein sequence ID" value="SMC21761.1"/>
    <property type="molecule type" value="Genomic_DNA"/>
</dbReference>
<proteinExistence type="inferred from homology"/>
<feature type="domain" description="PpiC" evidence="6">
    <location>
        <begin position="92"/>
        <end position="192"/>
    </location>
</feature>
<protein>
    <recommendedName>
        <fullName evidence="3">peptidylprolyl isomerase</fullName>
        <ecNumber evidence="3">5.2.1.8</ecNumber>
    </recommendedName>
</protein>
<reference evidence="7 8" key="1">
    <citation type="submission" date="2017-04" db="EMBL/GenBank/DDBJ databases">
        <authorList>
            <person name="Afonso C.L."/>
            <person name="Miller P.J."/>
            <person name="Scott M.A."/>
            <person name="Spackman E."/>
            <person name="Goraichik I."/>
            <person name="Dimitrov K.M."/>
            <person name="Suarez D.L."/>
            <person name="Swayne D.E."/>
        </authorList>
    </citation>
    <scope>NUCLEOTIDE SEQUENCE [LARGE SCALE GENOMIC DNA]</scope>
    <source>
        <strain evidence="7 8">DSM 23236</strain>
    </source>
</reference>
<evidence type="ECO:0000256" key="2">
    <source>
        <dbReference type="ARBA" id="ARBA00007656"/>
    </source>
</evidence>
<dbReference type="RefSeq" id="WP_084090065.1">
    <property type="nucleotide sequence ID" value="NZ_FWXD01000006.1"/>
</dbReference>
<dbReference type="SUPFAM" id="SSF109998">
    <property type="entry name" value="Triger factor/SurA peptide-binding domain-like"/>
    <property type="match status" value="1"/>
</dbReference>
<keyword evidence="8" id="KW-1185">Reference proteome</keyword>
<name>A0A1W1XE30_9NEIS</name>
<dbReference type="Gene3D" id="3.10.50.40">
    <property type="match status" value="1"/>
</dbReference>
<dbReference type="InterPro" id="IPR046357">
    <property type="entry name" value="PPIase_dom_sf"/>
</dbReference>
<sequence length="241" mass="25889">MTITVNGVEISQARIDAEVPNFEGAPSPIDAATQQLILHELLLQTAVAQGLTGETEDEKIGALLDTAIQVAPAGEAECRAFYEQNPQSFVRGEQVEASHILFSAENGVPASLVRAKAEGILAELKAEPYKFEAYAREHSACPSGKQGGNLGNFGRGQMVPEFDAAAFALNEGELSPELVETQFGFHIIKAGKKTAGESVSFDEVQEQLQDYLTKMAGRRAMNEYLGTLVKGAKIEGYQLEA</sequence>
<comment type="catalytic activity">
    <reaction evidence="1">
        <text>[protein]-peptidylproline (omega=180) = [protein]-peptidylproline (omega=0)</text>
        <dbReference type="Rhea" id="RHEA:16237"/>
        <dbReference type="Rhea" id="RHEA-COMP:10747"/>
        <dbReference type="Rhea" id="RHEA-COMP:10748"/>
        <dbReference type="ChEBI" id="CHEBI:83833"/>
        <dbReference type="ChEBI" id="CHEBI:83834"/>
        <dbReference type="EC" id="5.2.1.8"/>
    </reaction>
</comment>
<dbReference type="InterPro" id="IPR050245">
    <property type="entry name" value="PrsA_foldase"/>
</dbReference>
<dbReference type="Proteomes" id="UP000192761">
    <property type="component" value="Unassembled WGS sequence"/>
</dbReference>
<comment type="similarity">
    <text evidence="2">Belongs to the PpiC/parvulin rotamase family.</text>
</comment>
<organism evidence="7 8">
    <name type="scientific">Andreprevotia lacus DSM 23236</name>
    <dbReference type="NCBI Taxonomy" id="1121001"/>
    <lineage>
        <taxon>Bacteria</taxon>
        <taxon>Pseudomonadati</taxon>
        <taxon>Pseudomonadota</taxon>
        <taxon>Betaproteobacteria</taxon>
        <taxon>Neisseriales</taxon>
        <taxon>Chitinibacteraceae</taxon>
        <taxon>Andreprevotia</taxon>
    </lineage>
</organism>
<gene>
    <name evidence="7" type="ORF">SAMN02745857_01235</name>
</gene>
<dbReference type="Pfam" id="PF00639">
    <property type="entry name" value="Rotamase"/>
    <property type="match status" value="1"/>
</dbReference>
<dbReference type="PANTHER" id="PTHR47245">
    <property type="entry name" value="PEPTIDYLPROLYL ISOMERASE"/>
    <property type="match status" value="1"/>
</dbReference>
<evidence type="ECO:0000313" key="8">
    <source>
        <dbReference type="Proteomes" id="UP000192761"/>
    </source>
</evidence>
<evidence type="ECO:0000256" key="3">
    <source>
        <dbReference type="ARBA" id="ARBA00013194"/>
    </source>
</evidence>